<evidence type="ECO:0000313" key="5">
    <source>
        <dbReference type="Proteomes" id="UP001215151"/>
    </source>
</evidence>
<evidence type="ECO:0000259" key="3">
    <source>
        <dbReference type="Pfam" id="PF17390"/>
    </source>
</evidence>
<feature type="domain" description="Alpha-L-rhamnosidase six-hairpin glycosidase" evidence="2">
    <location>
        <begin position="243"/>
        <end position="463"/>
    </location>
</feature>
<feature type="chain" id="PRO_5042289724" description="Glycoside hydrolase family 78 protein" evidence="1">
    <location>
        <begin position="18"/>
        <end position="659"/>
    </location>
</feature>
<dbReference type="SUPFAM" id="SSF48208">
    <property type="entry name" value="Six-hairpin glycosidases"/>
    <property type="match status" value="1"/>
</dbReference>
<dbReference type="PANTHER" id="PTHR34987:SF5">
    <property type="entry name" value="ALPHA-RHAMNOSIDASE"/>
    <property type="match status" value="1"/>
</dbReference>
<evidence type="ECO:0000259" key="2">
    <source>
        <dbReference type="Pfam" id="PF17389"/>
    </source>
</evidence>
<feature type="domain" description="Alpha-L-rhamnosidase C-terminal" evidence="3">
    <location>
        <begin position="573"/>
        <end position="630"/>
    </location>
</feature>
<keyword evidence="5" id="KW-1185">Reference proteome</keyword>
<evidence type="ECO:0008006" key="6">
    <source>
        <dbReference type="Google" id="ProtNLM"/>
    </source>
</evidence>
<protein>
    <recommendedName>
        <fullName evidence="6">Glycoside hydrolase family 78 protein</fullName>
    </recommendedName>
</protein>
<name>A0AAD7TRD8_9APHY</name>
<dbReference type="GO" id="GO:0003824">
    <property type="term" value="F:catalytic activity"/>
    <property type="evidence" value="ECO:0007669"/>
    <property type="project" value="UniProtKB-ARBA"/>
</dbReference>
<dbReference type="Pfam" id="PF17390">
    <property type="entry name" value="Bac_rhamnosid_C"/>
    <property type="match status" value="1"/>
</dbReference>
<dbReference type="GO" id="GO:0005975">
    <property type="term" value="P:carbohydrate metabolic process"/>
    <property type="evidence" value="ECO:0007669"/>
    <property type="project" value="InterPro"/>
</dbReference>
<comment type="caution">
    <text evidence="4">The sequence shown here is derived from an EMBL/GenBank/DDBJ whole genome shotgun (WGS) entry which is preliminary data.</text>
</comment>
<proteinExistence type="predicted"/>
<dbReference type="Proteomes" id="UP001215151">
    <property type="component" value="Unassembled WGS sequence"/>
</dbReference>
<dbReference type="Pfam" id="PF17389">
    <property type="entry name" value="Bac_rhamnosid6H"/>
    <property type="match status" value="1"/>
</dbReference>
<sequence>MAFWFVLCLWASVSVQASAPAGPWDVFNYAPKSRTVYPTAIKEFHGSVANARGLLSTGSATLWGKHSWLTLDFGVEVGGLVSLNFDSVSSGSSIALSFTESPMFISSLTSDDSSYPSANMSYDGVLQVSAPLSTGFWTQPSAMLRGGYRYVTIVSTSNEPVTVSNVSCAISFAPHVRNLRDYSGYFFTSDTAFHDKDFLTKLWYAGAYTVQTNTVPLDTGRQVPFVQSPGWFNNATLGVAGPIIVDGAKRDRAVWPGDMGIAVPTQFVSTNDLLPTRNALSTMFAAINPLTGALPESGPPLSQQGSDTYHAWTLIGTHNYYLYSGDDAWLQIVWANYTKAVGFLEGKVDSSGLMNVTGLRDWARLGGGGHNSEGNALLYQVLMTATDLATHMNASDLASAWSANATALKKRYNEVFWLPSEGMYRDNDTTTLCPQDANSMAVLFNLTTTPEQASSVSEGLTRNWNDLGPVAPELPDTISPFISGLEAHFASGNDDRAMDLLHREWGYMLYTNLSVQSTLLEGFTANGSLSYRSYRGYNYDPSYTSHAHGWSSGPTSALTYYVLGLTVTSPQGRTWSVAPHTSGLPGAEGGFTTPLGWFGAKWSLQKRTFVLNIDVPEGTSGTVKLPFKGRVMVDGRATEVGQGAMLHLDGGKHAVLLFG</sequence>
<dbReference type="PANTHER" id="PTHR34987">
    <property type="entry name" value="C, PUTATIVE (AFU_ORTHOLOGUE AFUA_3G02880)-RELATED"/>
    <property type="match status" value="1"/>
</dbReference>
<dbReference type="InterPro" id="IPR035398">
    <property type="entry name" value="Bac_rhamnosid_C"/>
</dbReference>
<dbReference type="EMBL" id="JAPEVG010000179">
    <property type="protein sequence ID" value="KAJ8474731.1"/>
    <property type="molecule type" value="Genomic_DNA"/>
</dbReference>
<dbReference type="Gene3D" id="2.60.420.10">
    <property type="entry name" value="Maltose phosphorylase, domain 3"/>
    <property type="match status" value="1"/>
</dbReference>
<dbReference type="Gene3D" id="1.50.10.10">
    <property type="match status" value="1"/>
</dbReference>
<dbReference type="AlphaFoldDB" id="A0AAD7TRD8"/>
<feature type="signal peptide" evidence="1">
    <location>
        <begin position="1"/>
        <end position="17"/>
    </location>
</feature>
<dbReference type="InterPro" id="IPR008928">
    <property type="entry name" value="6-hairpin_glycosidase_sf"/>
</dbReference>
<evidence type="ECO:0000313" key="4">
    <source>
        <dbReference type="EMBL" id="KAJ8474731.1"/>
    </source>
</evidence>
<dbReference type="InterPro" id="IPR012341">
    <property type="entry name" value="6hp_glycosidase-like_sf"/>
</dbReference>
<organism evidence="4 5">
    <name type="scientific">Trametes cubensis</name>
    <dbReference type="NCBI Taxonomy" id="1111947"/>
    <lineage>
        <taxon>Eukaryota</taxon>
        <taxon>Fungi</taxon>
        <taxon>Dikarya</taxon>
        <taxon>Basidiomycota</taxon>
        <taxon>Agaricomycotina</taxon>
        <taxon>Agaricomycetes</taxon>
        <taxon>Polyporales</taxon>
        <taxon>Polyporaceae</taxon>
        <taxon>Trametes</taxon>
    </lineage>
</organism>
<accession>A0AAD7TRD8</accession>
<keyword evidence="1" id="KW-0732">Signal</keyword>
<evidence type="ECO:0000256" key="1">
    <source>
        <dbReference type="SAM" id="SignalP"/>
    </source>
</evidence>
<gene>
    <name evidence="4" type="ORF">ONZ51_g7028</name>
</gene>
<reference evidence="4" key="1">
    <citation type="submission" date="2022-11" db="EMBL/GenBank/DDBJ databases">
        <title>Genome Sequence of Cubamyces cubensis.</title>
        <authorList>
            <person name="Buettner E."/>
        </authorList>
    </citation>
    <scope>NUCLEOTIDE SEQUENCE</scope>
    <source>
        <strain evidence="4">MPL-01</strain>
    </source>
</reference>
<dbReference type="InterPro" id="IPR035396">
    <property type="entry name" value="Bac_rhamnosid6H"/>
</dbReference>